<evidence type="ECO:0000256" key="1">
    <source>
        <dbReference type="ARBA" id="ARBA00001096"/>
    </source>
</evidence>
<dbReference type="Proteomes" id="UP000286680">
    <property type="component" value="Unassembled WGS sequence"/>
</dbReference>
<dbReference type="EMBL" id="PIPS01000001">
    <property type="protein sequence ID" value="RUO45186.1"/>
    <property type="molecule type" value="Genomic_DNA"/>
</dbReference>
<dbReference type="Pfam" id="PF01263">
    <property type="entry name" value="Aldose_epim"/>
    <property type="match status" value="1"/>
</dbReference>
<comment type="caution">
    <text evidence="6">The sequence shown here is derived from an EMBL/GenBank/DDBJ whole genome shotgun (WGS) entry which is preliminary data.</text>
</comment>
<dbReference type="InterPro" id="IPR014718">
    <property type="entry name" value="GH-type_carb-bd"/>
</dbReference>
<accession>A0AA94EG08</accession>
<evidence type="ECO:0000313" key="7">
    <source>
        <dbReference type="Proteomes" id="UP000286680"/>
    </source>
</evidence>
<dbReference type="EC" id="5.1.3.15" evidence="4"/>
<name>A0AA94EG08_9GAMM</name>
<dbReference type="CDD" id="cd09020">
    <property type="entry name" value="D-hex-6-P-epi_like"/>
    <property type="match status" value="1"/>
</dbReference>
<organism evidence="6 7">
    <name type="scientific">Idiomarina aquatica</name>
    <dbReference type="NCBI Taxonomy" id="1327752"/>
    <lineage>
        <taxon>Bacteria</taxon>
        <taxon>Pseudomonadati</taxon>
        <taxon>Pseudomonadota</taxon>
        <taxon>Gammaproteobacteria</taxon>
        <taxon>Alteromonadales</taxon>
        <taxon>Idiomarinaceae</taxon>
        <taxon>Idiomarina</taxon>
    </lineage>
</organism>
<reference evidence="7" key="1">
    <citation type="journal article" date="2018" name="Front. Microbiol.">
        <title>Genome-Based Analysis Reveals the Taxonomy and Diversity of the Family Idiomarinaceae.</title>
        <authorList>
            <person name="Liu Y."/>
            <person name="Lai Q."/>
            <person name="Shao Z."/>
        </authorList>
    </citation>
    <scope>NUCLEOTIDE SEQUENCE [LARGE SCALE GENOMIC DNA]</scope>
    <source>
        <strain evidence="7">SN-14</strain>
    </source>
</reference>
<feature type="active site" evidence="5">
    <location>
        <position position="145"/>
    </location>
</feature>
<dbReference type="RefSeq" id="WP_126819566.1">
    <property type="nucleotide sequence ID" value="NZ_PIPS01000001.1"/>
</dbReference>
<evidence type="ECO:0000256" key="4">
    <source>
        <dbReference type="PIRNR" id="PIRNR016020"/>
    </source>
</evidence>
<keyword evidence="3 4" id="KW-0413">Isomerase</keyword>
<feature type="active site" evidence="5">
    <location>
        <position position="250"/>
    </location>
</feature>
<keyword evidence="7" id="KW-1185">Reference proteome</keyword>
<dbReference type="InterPro" id="IPR011013">
    <property type="entry name" value="Gal_mutarotase_sf_dom"/>
</dbReference>
<comment type="catalytic activity">
    <reaction evidence="1">
        <text>alpha-D-glucose 6-phosphate = beta-D-glucose 6-phosphate</text>
        <dbReference type="Rhea" id="RHEA:16249"/>
        <dbReference type="ChEBI" id="CHEBI:58225"/>
        <dbReference type="ChEBI" id="CHEBI:58247"/>
        <dbReference type="EC" id="5.1.3.15"/>
    </reaction>
</comment>
<evidence type="ECO:0000313" key="6">
    <source>
        <dbReference type="EMBL" id="RUO45186.1"/>
    </source>
</evidence>
<comment type="similarity">
    <text evidence="2 4">Belongs to the glucose-6-phosphate 1-epimerase family.</text>
</comment>
<dbReference type="PANTHER" id="PTHR11122">
    <property type="entry name" value="APOSPORY-ASSOCIATED PROTEIN C-RELATED"/>
    <property type="match status" value="1"/>
</dbReference>
<dbReference type="InterPro" id="IPR008183">
    <property type="entry name" value="Aldose_1/G6P_1-epimerase"/>
</dbReference>
<protein>
    <recommendedName>
        <fullName evidence="4">Putative glucose-6-phosphate 1-epimerase</fullName>
        <ecNumber evidence="4">5.1.3.15</ecNumber>
    </recommendedName>
</protein>
<dbReference type="GO" id="GO:0005975">
    <property type="term" value="P:carbohydrate metabolic process"/>
    <property type="evidence" value="ECO:0007669"/>
    <property type="project" value="InterPro"/>
</dbReference>
<dbReference type="GO" id="GO:0047938">
    <property type="term" value="F:glucose-6-phosphate 1-epimerase activity"/>
    <property type="evidence" value="ECO:0007669"/>
    <property type="project" value="UniProtKB-UniRule"/>
</dbReference>
<dbReference type="SUPFAM" id="SSF74650">
    <property type="entry name" value="Galactose mutarotase-like"/>
    <property type="match status" value="1"/>
</dbReference>
<dbReference type="PIRSF" id="PIRSF016020">
    <property type="entry name" value="PHexose_mutarotase"/>
    <property type="match status" value="1"/>
</dbReference>
<gene>
    <name evidence="6" type="ORF">CWE23_03975</name>
</gene>
<dbReference type="AlphaFoldDB" id="A0AA94EG08"/>
<evidence type="ECO:0000256" key="5">
    <source>
        <dbReference type="PIRSR" id="PIRSR016020-1"/>
    </source>
</evidence>
<dbReference type="Gene3D" id="2.70.98.10">
    <property type="match status" value="1"/>
</dbReference>
<evidence type="ECO:0000256" key="3">
    <source>
        <dbReference type="ARBA" id="ARBA00023235"/>
    </source>
</evidence>
<dbReference type="PANTHER" id="PTHR11122:SF13">
    <property type="entry name" value="GLUCOSE-6-PHOSPHATE 1-EPIMERASE"/>
    <property type="match status" value="1"/>
</dbReference>
<sequence>MITDYQNDHCRFKVCHQRGQILSWQPRGQADVLWCADENLMSLDKPIRGGIPLCWPWFLKGDSGDLAPSHGFARIADWRLVSNRQLEAGTHRLVYQLTSADTSSPHYPHDFCLTLEYLIGEILTMSMTLQAFTAAAPTPAFGAFHSYFNVGDIEQTLIEGLGSPSIDNLANRQRVQEPEQVMITGPTEKRFAASNEARQTVRILDKAHQRTIKLVQAGHSDVMLWSPWTETGHSLKDTHPDDYKHFVCVETAAISSPFANHASLTIFSDKEPQYR</sequence>
<dbReference type="InterPro" id="IPR025532">
    <property type="entry name" value="G6P_1-epimerase"/>
</dbReference>
<evidence type="ECO:0000256" key="2">
    <source>
        <dbReference type="ARBA" id="ARBA00005866"/>
    </source>
</evidence>
<dbReference type="GO" id="GO:0030246">
    <property type="term" value="F:carbohydrate binding"/>
    <property type="evidence" value="ECO:0007669"/>
    <property type="project" value="UniProtKB-UniRule"/>
</dbReference>
<proteinExistence type="inferred from homology"/>